<dbReference type="InterPro" id="IPR040256">
    <property type="entry name" value="At4g02000-like"/>
</dbReference>
<feature type="domain" description="DUF4283" evidence="1">
    <location>
        <begin position="4"/>
        <end position="59"/>
    </location>
</feature>
<protein>
    <recommendedName>
        <fullName evidence="1">DUF4283 domain-containing protein</fullName>
    </recommendedName>
</protein>
<sequence>MKHRVAGLWRPGNGMCVREIPDQLFLFQFFHPLDLKRIMEGGPWTFDNHMLILHHLQQGEISSNILLFYIAVWVQIHELPIGCMSKAVGRQLSNFIGTFMEYG</sequence>
<proteinExistence type="predicted"/>
<dbReference type="AlphaFoldDB" id="B9SMJ0"/>
<evidence type="ECO:0000313" key="3">
    <source>
        <dbReference type="Proteomes" id="UP000008311"/>
    </source>
</evidence>
<dbReference type="Pfam" id="PF14111">
    <property type="entry name" value="DUF4283"/>
    <property type="match status" value="1"/>
</dbReference>
<reference evidence="3" key="1">
    <citation type="journal article" date="2010" name="Nat. Biotechnol.">
        <title>Draft genome sequence of the oilseed species Ricinus communis.</title>
        <authorList>
            <person name="Chan A.P."/>
            <person name="Crabtree J."/>
            <person name="Zhao Q."/>
            <person name="Lorenzi H."/>
            <person name="Orvis J."/>
            <person name="Puiu D."/>
            <person name="Melake-Berhan A."/>
            <person name="Jones K.M."/>
            <person name="Redman J."/>
            <person name="Chen G."/>
            <person name="Cahoon E.B."/>
            <person name="Gedil M."/>
            <person name="Stanke M."/>
            <person name="Haas B.J."/>
            <person name="Wortman J.R."/>
            <person name="Fraser-Liggett C.M."/>
            <person name="Ravel J."/>
            <person name="Rabinowicz P.D."/>
        </authorList>
    </citation>
    <scope>NUCLEOTIDE SEQUENCE [LARGE SCALE GENOMIC DNA]</scope>
    <source>
        <strain evidence="3">cv. Hale</strain>
    </source>
</reference>
<gene>
    <name evidence="2" type="ORF">RCOM_0988460</name>
</gene>
<accession>B9SMJ0</accession>
<keyword evidence="3" id="KW-1185">Reference proteome</keyword>
<dbReference type="InterPro" id="IPR025558">
    <property type="entry name" value="DUF4283"/>
</dbReference>
<dbReference type="PANTHER" id="PTHR31286">
    <property type="entry name" value="GLYCINE-RICH CELL WALL STRUCTURAL PROTEIN 1.8-LIKE"/>
    <property type="match status" value="1"/>
</dbReference>
<name>B9SMJ0_RICCO</name>
<dbReference type="InParanoid" id="B9SMJ0"/>
<dbReference type="PANTHER" id="PTHR31286:SF153">
    <property type="entry name" value="DUF4283 DOMAIN PROTEIN"/>
    <property type="match status" value="1"/>
</dbReference>
<evidence type="ECO:0000313" key="2">
    <source>
        <dbReference type="EMBL" id="EEF35176.1"/>
    </source>
</evidence>
<dbReference type="EMBL" id="EQ974035">
    <property type="protein sequence ID" value="EEF35176.1"/>
    <property type="molecule type" value="Genomic_DNA"/>
</dbReference>
<dbReference type="Proteomes" id="UP000008311">
    <property type="component" value="Unassembled WGS sequence"/>
</dbReference>
<organism evidence="2 3">
    <name type="scientific">Ricinus communis</name>
    <name type="common">Castor bean</name>
    <dbReference type="NCBI Taxonomy" id="3988"/>
    <lineage>
        <taxon>Eukaryota</taxon>
        <taxon>Viridiplantae</taxon>
        <taxon>Streptophyta</taxon>
        <taxon>Embryophyta</taxon>
        <taxon>Tracheophyta</taxon>
        <taxon>Spermatophyta</taxon>
        <taxon>Magnoliopsida</taxon>
        <taxon>eudicotyledons</taxon>
        <taxon>Gunneridae</taxon>
        <taxon>Pentapetalae</taxon>
        <taxon>rosids</taxon>
        <taxon>fabids</taxon>
        <taxon>Malpighiales</taxon>
        <taxon>Euphorbiaceae</taxon>
        <taxon>Acalyphoideae</taxon>
        <taxon>Acalypheae</taxon>
        <taxon>Ricinus</taxon>
    </lineage>
</organism>
<evidence type="ECO:0000259" key="1">
    <source>
        <dbReference type="Pfam" id="PF14111"/>
    </source>
</evidence>